<accession>A0A4S4B294</accession>
<dbReference type="Pfam" id="PF06961">
    <property type="entry name" value="DUF1294"/>
    <property type="match status" value="1"/>
</dbReference>
<feature type="transmembrane region" description="Helical" evidence="2">
    <location>
        <begin position="107"/>
        <end position="124"/>
    </location>
</feature>
<proteinExistence type="predicted"/>
<dbReference type="Gene3D" id="2.40.50.140">
    <property type="entry name" value="Nucleic acid-binding proteins"/>
    <property type="match status" value="1"/>
</dbReference>
<feature type="domain" description="CSD" evidence="3">
    <location>
        <begin position="2"/>
        <end position="67"/>
    </location>
</feature>
<dbReference type="AlphaFoldDB" id="A0A4S4B294"/>
<dbReference type="PROSITE" id="PS51857">
    <property type="entry name" value="CSD_2"/>
    <property type="match status" value="1"/>
</dbReference>
<feature type="transmembrane region" description="Helical" evidence="2">
    <location>
        <begin position="169"/>
        <end position="188"/>
    </location>
</feature>
<evidence type="ECO:0000259" key="3">
    <source>
        <dbReference type="PROSITE" id="PS51857"/>
    </source>
</evidence>
<name>A0A4S4B294_9RHOO</name>
<dbReference type="RefSeq" id="WP_136348012.1">
    <property type="nucleotide sequence ID" value="NZ_SSOC01000003.1"/>
</dbReference>
<dbReference type="SUPFAM" id="SSF50249">
    <property type="entry name" value="Nucleic acid-binding proteins"/>
    <property type="match status" value="1"/>
</dbReference>
<reference evidence="4 5" key="1">
    <citation type="submission" date="2019-04" db="EMBL/GenBank/DDBJ databases">
        <title>Azoarcus nasutitermitis sp. nov. isolated from termite nest.</title>
        <authorList>
            <person name="Lin S.-Y."/>
            <person name="Hameed A."/>
            <person name="Hsu Y.-H."/>
            <person name="Young C.-C."/>
        </authorList>
    </citation>
    <scope>NUCLEOTIDE SEQUENCE [LARGE SCALE GENOMIC DNA]</scope>
    <source>
        <strain evidence="4 5">CC-YHH838</strain>
    </source>
</reference>
<dbReference type="OrthoDB" id="72963at2"/>
<evidence type="ECO:0000256" key="2">
    <source>
        <dbReference type="SAM" id="Phobius"/>
    </source>
</evidence>
<dbReference type="InterPro" id="IPR012340">
    <property type="entry name" value="NA-bd_OB-fold"/>
</dbReference>
<dbReference type="PANTHER" id="PTHR12962">
    <property type="entry name" value="CALCIUM-REGULATED HEAT STABLE PROTEIN CRHSP-24-RELATED"/>
    <property type="match status" value="1"/>
</dbReference>
<dbReference type="InterPro" id="IPR052069">
    <property type="entry name" value="Ca-reg_mRNA-binding_domain"/>
</dbReference>
<dbReference type="InterPro" id="IPR010718">
    <property type="entry name" value="DUF1294"/>
</dbReference>
<sequence length="209" mass="23056">MRRQGQVSNWNDDRGFGFITPEGGGEQVFAHISAFTDRRFRPEGGEVVSYELVQDAEGRARARAVAYAGRHRVRRLSGPKLLALGVALGFLLFVLLAVRMGRLPIEGLWFYLAASVVAFLAYALDKSAAVRNQWRTQESTLHLFGLLGGWPGALVAQQMLRHKSAKTSFQVTFWITVALNCAALAWLLSPDGASWLQVALTKLRGLWAG</sequence>
<keyword evidence="2" id="KW-0812">Transmembrane</keyword>
<keyword evidence="1" id="KW-0597">Phosphoprotein</keyword>
<gene>
    <name evidence="4" type="ORF">E6C76_09690</name>
</gene>
<evidence type="ECO:0000256" key="1">
    <source>
        <dbReference type="ARBA" id="ARBA00022553"/>
    </source>
</evidence>
<dbReference type="Proteomes" id="UP000308430">
    <property type="component" value="Unassembled WGS sequence"/>
</dbReference>
<keyword evidence="5" id="KW-1185">Reference proteome</keyword>
<protein>
    <submittedName>
        <fullName evidence="4">DUF1294 domain-containing protein</fullName>
    </submittedName>
</protein>
<keyword evidence="2" id="KW-0472">Membrane</keyword>
<dbReference type="GO" id="GO:0043488">
    <property type="term" value="P:regulation of mRNA stability"/>
    <property type="evidence" value="ECO:0007669"/>
    <property type="project" value="TreeGrafter"/>
</dbReference>
<dbReference type="InterPro" id="IPR011129">
    <property type="entry name" value="CSD"/>
</dbReference>
<keyword evidence="2" id="KW-1133">Transmembrane helix</keyword>
<dbReference type="InterPro" id="IPR002059">
    <property type="entry name" value="CSP_DNA-bd"/>
</dbReference>
<evidence type="ECO:0000313" key="5">
    <source>
        <dbReference type="Proteomes" id="UP000308430"/>
    </source>
</evidence>
<dbReference type="CDD" id="cd04458">
    <property type="entry name" value="CSP_CDS"/>
    <property type="match status" value="1"/>
</dbReference>
<dbReference type="PANTHER" id="PTHR12962:SF1">
    <property type="entry name" value="COLD SHOCK DOMAIN-CONTAINING PROTEIN CG9705"/>
    <property type="match status" value="1"/>
</dbReference>
<evidence type="ECO:0000313" key="4">
    <source>
        <dbReference type="EMBL" id="THF65807.1"/>
    </source>
</evidence>
<dbReference type="GO" id="GO:0003730">
    <property type="term" value="F:mRNA 3'-UTR binding"/>
    <property type="evidence" value="ECO:0007669"/>
    <property type="project" value="TreeGrafter"/>
</dbReference>
<feature type="transmembrane region" description="Helical" evidence="2">
    <location>
        <begin position="81"/>
        <end position="101"/>
    </location>
</feature>
<dbReference type="GO" id="GO:0005829">
    <property type="term" value="C:cytosol"/>
    <property type="evidence" value="ECO:0007669"/>
    <property type="project" value="UniProtKB-ARBA"/>
</dbReference>
<dbReference type="SMART" id="SM00357">
    <property type="entry name" value="CSP"/>
    <property type="match status" value="1"/>
</dbReference>
<organism evidence="4 5">
    <name type="scientific">Pseudothauera nasutitermitis</name>
    <dbReference type="NCBI Taxonomy" id="2565930"/>
    <lineage>
        <taxon>Bacteria</taxon>
        <taxon>Pseudomonadati</taxon>
        <taxon>Pseudomonadota</taxon>
        <taxon>Betaproteobacteria</taxon>
        <taxon>Rhodocyclales</taxon>
        <taxon>Zoogloeaceae</taxon>
        <taxon>Pseudothauera</taxon>
    </lineage>
</organism>
<dbReference type="EMBL" id="SSOC01000003">
    <property type="protein sequence ID" value="THF65807.1"/>
    <property type="molecule type" value="Genomic_DNA"/>
</dbReference>
<comment type="caution">
    <text evidence="4">The sequence shown here is derived from an EMBL/GenBank/DDBJ whole genome shotgun (WGS) entry which is preliminary data.</text>
</comment>
<dbReference type="Pfam" id="PF00313">
    <property type="entry name" value="CSD"/>
    <property type="match status" value="1"/>
</dbReference>